<gene>
    <name evidence="1" type="primary">toxN</name>
    <name evidence="2" type="ORF">C5L28_002625</name>
    <name evidence="1" type="ORF">LPKJCM_02330</name>
</gene>
<evidence type="ECO:0000313" key="1">
    <source>
        <dbReference type="EMBL" id="GAW73188.1"/>
    </source>
</evidence>
<name>A0A224V7R6_9LACO</name>
<protein>
    <submittedName>
        <fullName evidence="1">Endoribonuclease ToxN</fullName>
        <ecNumber evidence="1">3.1.-.-</ecNumber>
    </submittedName>
</protein>
<reference evidence="2 4" key="2">
    <citation type="journal article" date="2019" name="Appl. Microbiol. Biotechnol.">
        <title>Uncovering carbohydrate metabolism through a genotype-phenotype association study of 56 lactic acid bacteria genomes.</title>
        <authorList>
            <person name="Buron-Moles G."/>
            <person name="Chailyan A."/>
            <person name="Dolejs I."/>
            <person name="Forster J."/>
            <person name="Miks M.H."/>
        </authorList>
    </citation>
    <scope>NUCLEOTIDE SEQUENCE [LARGE SCALE GENOMIC DNA]</scope>
    <source>
        <strain evidence="2 4">DSM 10551</strain>
    </source>
</reference>
<dbReference type="Proteomes" id="UP000214739">
    <property type="component" value="Unassembled WGS sequence"/>
</dbReference>
<dbReference type="InterPro" id="IPR025911">
    <property type="entry name" value="ToxN/AbiQ_toxin"/>
</dbReference>
<dbReference type="Gene3D" id="3.10.129.130">
    <property type="match status" value="1"/>
</dbReference>
<evidence type="ECO:0000313" key="4">
    <source>
        <dbReference type="Proteomes" id="UP000294668"/>
    </source>
</evidence>
<dbReference type="GO" id="GO:0016787">
    <property type="term" value="F:hydrolase activity"/>
    <property type="evidence" value="ECO:0007669"/>
    <property type="project" value="UniProtKB-KW"/>
</dbReference>
<comment type="caution">
    <text evidence="1">The sequence shown here is derived from an EMBL/GenBank/DDBJ whole genome shotgun (WGS) entry which is preliminary data.</text>
</comment>
<dbReference type="EMBL" id="PUFL01000003">
    <property type="protein sequence ID" value="TDG95105.1"/>
    <property type="molecule type" value="Genomic_DNA"/>
</dbReference>
<dbReference type="OrthoDB" id="1655812at2"/>
<evidence type="ECO:0000313" key="2">
    <source>
        <dbReference type="EMBL" id="TDG95105.1"/>
    </source>
</evidence>
<evidence type="ECO:0000313" key="3">
    <source>
        <dbReference type="Proteomes" id="UP000214739"/>
    </source>
</evidence>
<reference evidence="2" key="3">
    <citation type="submission" date="2019-02" db="EMBL/GenBank/DDBJ databases">
        <authorList>
            <person name="Buron G."/>
            <person name="Chaylann A."/>
            <person name="Dolejs I."/>
            <person name="Forster J."/>
            <person name="Miks M.H."/>
        </authorList>
    </citation>
    <scope>NUCLEOTIDE SEQUENCE</scope>
    <source>
        <strain evidence="2">DSM 10551</strain>
    </source>
</reference>
<dbReference type="EMBL" id="BDGB01000150">
    <property type="protein sequence ID" value="GAW73188.1"/>
    <property type="molecule type" value="Genomic_DNA"/>
</dbReference>
<dbReference type="AlphaFoldDB" id="A0A224V7R6"/>
<dbReference type="Pfam" id="PF13958">
    <property type="entry name" value="ToxN_toxin"/>
    <property type="match status" value="1"/>
</dbReference>
<sequence length="100" mass="11862">MRIYYIETDYINYLRQFDSHVMLNKSHRPYVGVVLRVHGVDYFAPFETAKTNKRVNSQLTFKIWDKRPGLWCRSIILLTAKQHDPSSSGFLKNVRYGFNC</sequence>
<proteinExistence type="predicted"/>
<dbReference type="RefSeq" id="WP_057962827.1">
    <property type="nucleotide sequence ID" value="NZ_BAAAXO010000068.1"/>
</dbReference>
<organism evidence="1 3">
    <name type="scientific">Lentilactobacillus parakefiri</name>
    <dbReference type="NCBI Taxonomy" id="152332"/>
    <lineage>
        <taxon>Bacteria</taxon>
        <taxon>Bacillati</taxon>
        <taxon>Bacillota</taxon>
        <taxon>Bacilli</taxon>
        <taxon>Lactobacillales</taxon>
        <taxon>Lactobacillaceae</taxon>
        <taxon>Lentilactobacillus</taxon>
    </lineage>
</organism>
<keyword evidence="4" id="KW-1185">Reference proteome</keyword>
<reference evidence="1 3" key="1">
    <citation type="journal article" date="2017" name="Biosci Microbiota Food Health">
        <title>Genomic characterization reconfirms the taxonomic status of Lactobacillus parakefiri.</title>
        <authorList>
            <person name="Tanizawa Y."/>
            <person name="Kobayashi H."/>
            <person name="Kaminuma E."/>
            <person name="Sakamoto M."/>
            <person name="Ohkuma M."/>
            <person name="Nakamura Y."/>
            <person name="Arita M."/>
            <person name="Tohno M."/>
        </authorList>
    </citation>
    <scope>NUCLEOTIDE SEQUENCE [LARGE SCALE GENOMIC DNA]</scope>
    <source>
        <strain evidence="1 3">JCM 8573</strain>
    </source>
</reference>
<dbReference type="EC" id="3.1.-.-" evidence="1"/>
<accession>A0A224V7R6</accession>
<dbReference type="GO" id="GO:0004521">
    <property type="term" value="F:RNA endonuclease activity"/>
    <property type="evidence" value="ECO:0007669"/>
    <property type="project" value="InterPro"/>
</dbReference>
<keyword evidence="1" id="KW-0378">Hydrolase</keyword>
<dbReference type="Proteomes" id="UP000294668">
    <property type="component" value="Unassembled WGS sequence"/>
</dbReference>
<dbReference type="GO" id="GO:0003723">
    <property type="term" value="F:RNA binding"/>
    <property type="evidence" value="ECO:0007669"/>
    <property type="project" value="InterPro"/>
</dbReference>
<dbReference type="InterPro" id="IPR053735">
    <property type="entry name" value="Type_III_TA_endoRNase"/>
</dbReference>